<evidence type="ECO:0000259" key="1">
    <source>
        <dbReference type="PROSITE" id="PS51186"/>
    </source>
</evidence>
<keyword evidence="3" id="KW-1185">Reference proteome</keyword>
<dbReference type="Gene3D" id="3.40.630.30">
    <property type="match status" value="1"/>
</dbReference>
<dbReference type="OrthoDB" id="825269at2"/>
<dbReference type="SUPFAM" id="SSF55729">
    <property type="entry name" value="Acyl-CoA N-acyltransferases (Nat)"/>
    <property type="match status" value="1"/>
</dbReference>
<dbReference type="STRING" id="1121884.SAMN02745131_03265"/>
<organism evidence="2 3">
    <name type="scientific">Flavisolibacter ginsengisoli DSM 18119</name>
    <dbReference type="NCBI Taxonomy" id="1121884"/>
    <lineage>
        <taxon>Bacteria</taxon>
        <taxon>Pseudomonadati</taxon>
        <taxon>Bacteroidota</taxon>
        <taxon>Chitinophagia</taxon>
        <taxon>Chitinophagales</taxon>
        <taxon>Chitinophagaceae</taxon>
        <taxon>Flavisolibacter</taxon>
    </lineage>
</organism>
<dbReference type="Proteomes" id="UP000184048">
    <property type="component" value="Unassembled WGS sequence"/>
</dbReference>
<evidence type="ECO:0000313" key="2">
    <source>
        <dbReference type="EMBL" id="SHF67361.1"/>
    </source>
</evidence>
<dbReference type="InterPro" id="IPR016181">
    <property type="entry name" value="Acyl_CoA_acyltransferase"/>
</dbReference>
<accession>A0A1M5DKD6</accession>
<dbReference type="InterPro" id="IPR000182">
    <property type="entry name" value="GNAT_dom"/>
</dbReference>
<name>A0A1M5DKD6_9BACT</name>
<protein>
    <submittedName>
        <fullName evidence="2">Acetyltransferase (GNAT) family protein</fullName>
    </submittedName>
</protein>
<dbReference type="AlphaFoldDB" id="A0A1M5DKD6"/>
<feature type="domain" description="N-acetyltransferase" evidence="1">
    <location>
        <begin position="13"/>
        <end position="165"/>
    </location>
</feature>
<gene>
    <name evidence="2" type="ORF">SAMN02745131_03265</name>
</gene>
<keyword evidence="2" id="KW-0808">Transferase</keyword>
<dbReference type="RefSeq" id="WP_072836404.1">
    <property type="nucleotide sequence ID" value="NZ_FQUU01000015.1"/>
</dbReference>
<dbReference type="PROSITE" id="PS51186">
    <property type="entry name" value="GNAT"/>
    <property type="match status" value="1"/>
</dbReference>
<sequence length="221" mass="24904">MSLYTLKSTDTLSFIRPPAGLIMEECTKVGLLAWMGGTTREDVIKRIANDHVAFVAYLNNMPAAFGWMARGKAMIGELAHELILPIGNRYLWNFRTMETFRGLGIYPTLLQYIINYEREKADRFWIIHAPENRSSLKGIQKAGFHYVGKLYNNEGFATIERTHLSESSRSLLAEMDITISYEEPASCWNCSSPYLKNRKPACCCAASQNECVGSQLLSLAS</sequence>
<dbReference type="EMBL" id="FQUU01000015">
    <property type="protein sequence ID" value="SHF67361.1"/>
    <property type="molecule type" value="Genomic_DNA"/>
</dbReference>
<dbReference type="GO" id="GO:0016747">
    <property type="term" value="F:acyltransferase activity, transferring groups other than amino-acyl groups"/>
    <property type="evidence" value="ECO:0007669"/>
    <property type="project" value="InterPro"/>
</dbReference>
<reference evidence="2 3" key="1">
    <citation type="submission" date="2016-11" db="EMBL/GenBank/DDBJ databases">
        <authorList>
            <person name="Jaros S."/>
            <person name="Januszkiewicz K."/>
            <person name="Wedrychowicz H."/>
        </authorList>
    </citation>
    <scope>NUCLEOTIDE SEQUENCE [LARGE SCALE GENOMIC DNA]</scope>
    <source>
        <strain evidence="2 3">DSM 18119</strain>
    </source>
</reference>
<evidence type="ECO:0000313" key="3">
    <source>
        <dbReference type="Proteomes" id="UP000184048"/>
    </source>
</evidence>
<proteinExistence type="predicted"/>